<feature type="transmembrane region" description="Helical" evidence="2">
    <location>
        <begin position="196"/>
        <end position="219"/>
    </location>
</feature>
<gene>
    <name evidence="3" type="ORF">NUH29_07295</name>
</gene>
<accession>A0ABT1ZF78</accession>
<organism evidence="3 4">
    <name type="scientific">Protaetiibacter mangrovi</name>
    <dbReference type="NCBI Taxonomy" id="2970926"/>
    <lineage>
        <taxon>Bacteria</taxon>
        <taxon>Bacillati</taxon>
        <taxon>Actinomycetota</taxon>
        <taxon>Actinomycetes</taxon>
        <taxon>Micrococcales</taxon>
        <taxon>Microbacteriaceae</taxon>
        <taxon>Protaetiibacter</taxon>
    </lineage>
</organism>
<feature type="compositionally biased region" description="Pro residues" evidence="1">
    <location>
        <begin position="53"/>
        <end position="66"/>
    </location>
</feature>
<reference evidence="3 4" key="1">
    <citation type="submission" date="2022-08" db="EMBL/GenBank/DDBJ databases">
        <authorList>
            <person name="Li F."/>
        </authorList>
    </citation>
    <scope>NUCLEOTIDE SEQUENCE [LARGE SCALE GENOMIC DNA]</scope>
    <source>
        <strain evidence="3 4">10F1B-8-1</strain>
    </source>
</reference>
<dbReference type="InterPro" id="IPR046231">
    <property type="entry name" value="DUF6264"/>
</dbReference>
<comment type="caution">
    <text evidence="3">The sequence shown here is derived from an EMBL/GenBank/DDBJ whole genome shotgun (WGS) entry which is preliminary data.</text>
</comment>
<feature type="transmembrane region" description="Helical" evidence="2">
    <location>
        <begin position="164"/>
        <end position="189"/>
    </location>
</feature>
<dbReference type="Proteomes" id="UP001205337">
    <property type="component" value="Unassembled WGS sequence"/>
</dbReference>
<feature type="region of interest" description="Disordered" evidence="1">
    <location>
        <begin position="1"/>
        <end position="66"/>
    </location>
</feature>
<evidence type="ECO:0000313" key="3">
    <source>
        <dbReference type="EMBL" id="MCS0499355.1"/>
    </source>
</evidence>
<keyword evidence="2" id="KW-0472">Membrane</keyword>
<proteinExistence type="predicted"/>
<dbReference type="RefSeq" id="WP_258798373.1">
    <property type="nucleotide sequence ID" value="NZ_JANTHX010000005.1"/>
</dbReference>
<evidence type="ECO:0000256" key="2">
    <source>
        <dbReference type="SAM" id="Phobius"/>
    </source>
</evidence>
<evidence type="ECO:0000313" key="4">
    <source>
        <dbReference type="Proteomes" id="UP001205337"/>
    </source>
</evidence>
<feature type="compositionally biased region" description="Pro residues" evidence="1">
    <location>
        <begin position="1"/>
        <end position="16"/>
    </location>
</feature>
<sequence>MSEPTPPPIPPVPPAEGDPQSAAPATASGVPAPRFGEFAPVEQTATPAAPAAPVAPAPAPAVPAPAAAPAPAYPRAGYPQAGYPQGYPGAAPAQPVYGQPGFGAAPAPRRRRTWDVVLTIILLVLGLFGMLIGLAYGALFSSPEILDEGFRQQGYDGFSGDVGVLPLVIIVSHVVLYLLAVGISIPLLVTKRIAFWVPLTIGVIAAILFWVLIFMILLTDPQLAATAGL</sequence>
<dbReference type="Pfam" id="PF19779">
    <property type="entry name" value="DUF6264"/>
    <property type="match status" value="1"/>
</dbReference>
<protein>
    <submittedName>
        <fullName evidence="3">DUF6264 family protein</fullName>
    </submittedName>
</protein>
<evidence type="ECO:0000256" key="1">
    <source>
        <dbReference type="SAM" id="MobiDB-lite"/>
    </source>
</evidence>
<keyword evidence="4" id="KW-1185">Reference proteome</keyword>
<feature type="transmembrane region" description="Helical" evidence="2">
    <location>
        <begin position="116"/>
        <end position="139"/>
    </location>
</feature>
<keyword evidence="2" id="KW-0812">Transmembrane</keyword>
<dbReference type="EMBL" id="JANTHX010000005">
    <property type="protein sequence ID" value="MCS0499355.1"/>
    <property type="molecule type" value="Genomic_DNA"/>
</dbReference>
<name>A0ABT1ZF78_9MICO</name>
<keyword evidence="2" id="KW-1133">Transmembrane helix</keyword>
<feature type="compositionally biased region" description="Low complexity" evidence="1">
    <location>
        <begin position="39"/>
        <end position="52"/>
    </location>
</feature>